<dbReference type="OrthoDB" id="2868304at2"/>
<name>A0A1I3CHE2_SELRU</name>
<evidence type="ECO:0000313" key="2">
    <source>
        <dbReference type="EMBL" id="SFH73962.1"/>
    </source>
</evidence>
<keyword evidence="1" id="KW-0472">Membrane</keyword>
<protein>
    <submittedName>
        <fullName evidence="2">Uncharacterized protein</fullName>
    </submittedName>
</protein>
<dbReference type="Proteomes" id="UP000183639">
    <property type="component" value="Unassembled WGS sequence"/>
</dbReference>
<sequence length="150" mass="16982">MKERILNFMAGLWFFGILMWALLFGVLALLMISFCDIAGMLNSGFSKSAIGLIVCFLLGMILTLTGAIPVFRKCYYKLPWLYPFSMMLSMDLFIVSIAETILAKGFSVISTPRHTITIAVMVVQLIVCRLAMCAYLKKYPMAIHQYDRLE</sequence>
<feature type="transmembrane region" description="Helical" evidence="1">
    <location>
        <begin position="80"/>
        <end position="103"/>
    </location>
</feature>
<dbReference type="RefSeq" id="WP_075442257.1">
    <property type="nucleotide sequence ID" value="NZ_FOQK01000003.1"/>
</dbReference>
<dbReference type="AlphaFoldDB" id="A0A1I3CHE2"/>
<proteinExistence type="predicted"/>
<feature type="transmembrane region" description="Helical" evidence="1">
    <location>
        <begin position="12"/>
        <end position="34"/>
    </location>
</feature>
<feature type="transmembrane region" description="Helical" evidence="1">
    <location>
        <begin position="115"/>
        <end position="136"/>
    </location>
</feature>
<feature type="transmembrane region" description="Helical" evidence="1">
    <location>
        <begin position="49"/>
        <end position="68"/>
    </location>
</feature>
<reference evidence="2 3" key="1">
    <citation type="submission" date="2016-10" db="EMBL/GenBank/DDBJ databases">
        <authorList>
            <person name="de Groot N.N."/>
        </authorList>
    </citation>
    <scope>NUCLEOTIDE SEQUENCE [LARGE SCALE GENOMIC DNA]</scope>
    <source>
        <strain evidence="2 3">Z108</strain>
    </source>
</reference>
<keyword evidence="1" id="KW-0812">Transmembrane</keyword>
<accession>A0A1I3CHE2</accession>
<organism evidence="2 3">
    <name type="scientific">Selenomonas ruminantium</name>
    <dbReference type="NCBI Taxonomy" id="971"/>
    <lineage>
        <taxon>Bacteria</taxon>
        <taxon>Bacillati</taxon>
        <taxon>Bacillota</taxon>
        <taxon>Negativicutes</taxon>
        <taxon>Selenomonadales</taxon>
        <taxon>Selenomonadaceae</taxon>
        <taxon>Selenomonas</taxon>
    </lineage>
</organism>
<gene>
    <name evidence="2" type="ORF">SAMN04487861_103144</name>
</gene>
<dbReference type="EMBL" id="FOQK01000003">
    <property type="protein sequence ID" value="SFH73962.1"/>
    <property type="molecule type" value="Genomic_DNA"/>
</dbReference>
<evidence type="ECO:0000313" key="3">
    <source>
        <dbReference type="Proteomes" id="UP000183639"/>
    </source>
</evidence>
<evidence type="ECO:0000256" key="1">
    <source>
        <dbReference type="SAM" id="Phobius"/>
    </source>
</evidence>
<keyword evidence="1" id="KW-1133">Transmembrane helix</keyword>